<organism evidence="4 5">
    <name type="scientific">Petrolisthes manimaculis</name>
    <dbReference type="NCBI Taxonomy" id="1843537"/>
    <lineage>
        <taxon>Eukaryota</taxon>
        <taxon>Metazoa</taxon>
        <taxon>Ecdysozoa</taxon>
        <taxon>Arthropoda</taxon>
        <taxon>Crustacea</taxon>
        <taxon>Multicrustacea</taxon>
        <taxon>Malacostraca</taxon>
        <taxon>Eumalacostraca</taxon>
        <taxon>Eucarida</taxon>
        <taxon>Decapoda</taxon>
        <taxon>Pleocyemata</taxon>
        <taxon>Anomura</taxon>
        <taxon>Galatheoidea</taxon>
        <taxon>Porcellanidae</taxon>
        <taxon>Petrolisthes</taxon>
    </lineage>
</organism>
<dbReference type="InterPro" id="IPR013087">
    <property type="entry name" value="Znf_C2H2_type"/>
</dbReference>
<dbReference type="PROSITE" id="PS50157">
    <property type="entry name" value="ZINC_FINGER_C2H2_2"/>
    <property type="match status" value="2"/>
</dbReference>
<feature type="region of interest" description="Disordered" evidence="2">
    <location>
        <begin position="1"/>
        <end position="59"/>
    </location>
</feature>
<evidence type="ECO:0000259" key="3">
    <source>
        <dbReference type="PROSITE" id="PS50157"/>
    </source>
</evidence>
<dbReference type="EMBL" id="JAWZYT010003998">
    <property type="protein sequence ID" value="KAK4295789.1"/>
    <property type="molecule type" value="Genomic_DNA"/>
</dbReference>
<dbReference type="AlphaFoldDB" id="A0AAE1TUL5"/>
<keyword evidence="1" id="KW-0863">Zinc-finger</keyword>
<feature type="compositionally biased region" description="Gly residues" evidence="2">
    <location>
        <begin position="186"/>
        <end position="200"/>
    </location>
</feature>
<accession>A0AAE1TUL5</accession>
<keyword evidence="5" id="KW-1185">Reference proteome</keyword>
<name>A0AAE1TUL5_9EUCA</name>
<feature type="domain" description="C2H2-type" evidence="3">
    <location>
        <begin position="60"/>
        <end position="88"/>
    </location>
</feature>
<evidence type="ECO:0000256" key="1">
    <source>
        <dbReference type="PROSITE-ProRule" id="PRU00042"/>
    </source>
</evidence>
<dbReference type="PROSITE" id="PS00028">
    <property type="entry name" value="ZINC_FINGER_C2H2_1"/>
    <property type="match status" value="2"/>
</dbReference>
<gene>
    <name evidence="4" type="ORF">Pmani_031676</name>
</gene>
<comment type="caution">
    <text evidence="4">The sequence shown here is derived from an EMBL/GenBank/DDBJ whole genome shotgun (WGS) entry which is preliminary data.</text>
</comment>
<feature type="domain" description="C2H2-type" evidence="3">
    <location>
        <begin position="89"/>
        <end position="117"/>
    </location>
</feature>
<dbReference type="Gene3D" id="3.30.160.60">
    <property type="entry name" value="Classic Zinc Finger"/>
    <property type="match status" value="1"/>
</dbReference>
<reference evidence="4" key="1">
    <citation type="submission" date="2023-11" db="EMBL/GenBank/DDBJ databases">
        <title>Genome assemblies of two species of porcelain crab, Petrolisthes cinctipes and Petrolisthes manimaculis (Anomura: Porcellanidae).</title>
        <authorList>
            <person name="Angst P."/>
        </authorList>
    </citation>
    <scope>NUCLEOTIDE SEQUENCE</scope>
    <source>
        <strain evidence="4">PB745_02</strain>
        <tissue evidence="4">Gill</tissue>
    </source>
</reference>
<keyword evidence="1" id="KW-0479">Metal-binding</keyword>
<evidence type="ECO:0000313" key="4">
    <source>
        <dbReference type="EMBL" id="KAK4295789.1"/>
    </source>
</evidence>
<dbReference type="InterPro" id="IPR036236">
    <property type="entry name" value="Znf_C2H2_sf"/>
</dbReference>
<protein>
    <recommendedName>
        <fullName evidence="3">C2H2-type domain-containing protein</fullName>
    </recommendedName>
</protein>
<sequence>MGGGEEARQHYEIVPEQRHPPPLDLRGGGEAVMGRGRLEEPRMEERQPTSPPLPPSSLPHSCQLCGKLISCRRNLWKHMERVHFNNPAVRCSLCAKMFKNKYALKDHQRIYHGGLSEPPPPPPPPQPQSTSLLSRILQDPRHQQHPEPRPPPPHDLSQPPMLPRDSHLRHHLEPPRRRHHEEDEIPGGGGGGYPGMGMGGMMPQALGPPASLAPPRPDWPTQENPMSLVNRAALLSELHHLVTKAD</sequence>
<dbReference type="SMART" id="SM00355">
    <property type="entry name" value="ZnF_C2H2"/>
    <property type="match status" value="2"/>
</dbReference>
<feature type="compositionally biased region" description="Basic and acidic residues" evidence="2">
    <location>
        <begin position="1"/>
        <end position="21"/>
    </location>
</feature>
<feature type="compositionally biased region" description="Pro residues" evidence="2">
    <location>
        <begin position="117"/>
        <end position="127"/>
    </location>
</feature>
<proteinExistence type="predicted"/>
<evidence type="ECO:0000256" key="2">
    <source>
        <dbReference type="SAM" id="MobiDB-lite"/>
    </source>
</evidence>
<feature type="region of interest" description="Disordered" evidence="2">
    <location>
        <begin position="111"/>
        <end position="224"/>
    </location>
</feature>
<dbReference type="Proteomes" id="UP001292094">
    <property type="component" value="Unassembled WGS sequence"/>
</dbReference>
<dbReference type="GO" id="GO:0008270">
    <property type="term" value="F:zinc ion binding"/>
    <property type="evidence" value="ECO:0007669"/>
    <property type="project" value="UniProtKB-KW"/>
</dbReference>
<feature type="compositionally biased region" description="Basic and acidic residues" evidence="2">
    <location>
        <begin position="138"/>
        <end position="148"/>
    </location>
</feature>
<feature type="compositionally biased region" description="Basic and acidic residues" evidence="2">
    <location>
        <begin position="36"/>
        <end position="47"/>
    </location>
</feature>
<evidence type="ECO:0000313" key="5">
    <source>
        <dbReference type="Proteomes" id="UP001292094"/>
    </source>
</evidence>
<keyword evidence="1" id="KW-0862">Zinc</keyword>
<dbReference type="SUPFAM" id="SSF57667">
    <property type="entry name" value="beta-beta-alpha zinc fingers"/>
    <property type="match status" value="1"/>
</dbReference>